<dbReference type="EMBL" id="LANO01000055">
    <property type="protein sequence ID" value="KJV51091.1"/>
    <property type="molecule type" value="Genomic_DNA"/>
</dbReference>
<comment type="caution">
    <text evidence="1">The sequence shown here is derived from an EMBL/GenBank/DDBJ whole genome shotgun (WGS) entry which is preliminary data.</text>
</comment>
<dbReference type="PATRIC" id="fig|1359184.3.peg.2443"/>
<evidence type="ECO:0000313" key="1">
    <source>
        <dbReference type="EMBL" id="KJV51091.1"/>
    </source>
</evidence>
<proteinExistence type="predicted"/>
<gene>
    <name evidence="1" type="ORF">OTSGILL_2525</name>
</gene>
<accession>A0A0F3M623</accession>
<sequence>MYTFYSLLFIFPLILNWRYKTSKSKKEERLEFQDKIKRYKDKGKVIVFTYERGFVHSTPRTVICSKIHGMLLRLWHPSKRTNVIEALVDKSLLTVFIFDCNVNTAIFNCWIE</sequence>
<reference evidence="1 2" key="1">
    <citation type="submission" date="2015-02" db="EMBL/GenBank/DDBJ databases">
        <title>Genome Sequencing of Rickettsiales.</title>
        <authorList>
            <person name="Daugherty S.C."/>
            <person name="Su Q."/>
            <person name="Abolude K."/>
            <person name="Beier-Sexton M."/>
            <person name="Carlyon J.A."/>
            <person name="Carter R."/>
            <person name="Day N.P."/>
            <person name="Dumler S.J."/>
            <person name="Dyachenko V."/>
            <person name="Godinez A."/>
            <person name="Kurtti T.J."/>
            <person name="Lichay M."/>
            <person name="Mullins K.E."/>
            <person name="Ott S."/>
            <person name="Pappas-Brown V."/>
            <person name="Paris D.H."/>
            <person name="Patel P."/>
            <person name="Richards A.L."/>
            <person name="Sadzewicz L."/>
            <person name="Sears K."/>
            <person name="Seidman D."/>
            <person name="Sengamalay N."/>
            <person name="Stenos J."/>
            <person name="Tallon L.J."/>
            <person name="Vincent G."/>
            <person name="Fraser C.M."/>
            <person name="Munderloh U."/>
            <person name="Dunning-Hotopp J.C."/>
        </authorList>
    </citation>
    <scope>NUCLEOTIDE SEQUENCE [LARGE SCALE GENOMIC DNA]</scope>
    <source>
        <strain evidence="1 2">Gilliam</strain>
    </source>
</reference>
<protein>
    <submittedName>
        <fullName evidence="1">Putative transposase</fullName>
    </submittedName>
</protein>
<dbReference type="Proteomes" id="UP000033769">
    <property type="component" value="Unassembled WGS sequence"/>
</dbReference>
<name>A0A0F3M623_ORITS</name>
<evidence type="ECO:0000313" key="2">
    <source>
        <dbReference type="Proteomes" id="UP000033769"/>
    </source>
</evidence>
<organism evidence="1 2">
    <name type="scientific">Orientia tsutsugamushi str. Gilliam</name>
    <dbReference type="NCBI Taxonomy" id="1359184"/>
    <lineage>
        <taxon>Bacteria</taxon>
        <taxon>Pseudomonadati</taxon>
        <taxon>Pseudomonadota</taxon>
        <taxon>Alphaproteobacteria</taxon>
        <taxon>Rickettsiales</taxon>
        <taxon>Rickettsiaceae</taxon>
        <taxon>Rickettsieae</taxon>
        <taxon>Orientia</taxon>
    </lineage>
</organism>
<dbReference type="AlphaFoldDB" id="A0A0F3M623"/>